<evidence type="ECO:0000313" key="1">
    <source>
        <dbReference type="EMBL" id="GAH55973.1"/>
    </source>
</evidence>
<gene>
    <name evidence="1" type="ORF">S03H2_40354</name>
</gene>
<comment type="caution">
    <text evidence="1">The sequence shown here is derived from an EMBL/GenBank/DDBJ whole genome shotgun (WGS) entry which is preliminary data.</text>
</comment>
<dbReference type="EMBL" id="BARU01025015">
    <property type="protein sequence ID" value="GAH55973.1"/>
    <property type="molecule type" value="Genomic_DNA"/>
</dbReference>
<organism evidence="1">
    <name type="scientific">marine sediment metagenome</name>
    <dbReference type="NCBI Taxonomy" id="412755"/>
    <lineage>
        <taxon>unclassified sequences</taxon>
        <taxon>metagenomes</taxon>
        <taxon>ecological metagenomes</taxon>
    </lineage>
</organism>
<sequence>MKNIFICPDNYIESILVKFRLKGYITYEKSSGLDQIGIHTNFKDEDEIYKKILGGI</sequence>
<accession>X1IEL7</accession>
<dbReference type="AlphaFoldDB" id="X1IEL7"/>
<protein>
    <submittedName>
        <fullName evidence="1">Uncharacterized protein</fullName>
    </submittedName>
</protein>
<reference evidence="1" key="1">
    <citation type="journal article" date="2014" name="Front. Microbiol.">
        <title>High frequency of phylogenetically diverse reductive dehalogenase-homologous genes in deep subseafloor sedimentary metagenomes.</title>
        <authorList>
            <person name="Kawai M."/>
            <person name="Futagami T."/>
            <person name="Toyoda A."/>
            <person name="Takaki Y."/>
            <person name="Nishi S."/>
            <person name="Hori S."/>
            <person name="Arai W."/>
            <person name="Tsubouchi T."/>
            <person name="Morono Y."/>
            <person name="Uchiyama I."/>
            <person name="Ito T."/>
            <person name="Fujiyama A."/>
            <person name="Inagaki F."/>
            <person name="Takami H."/>
        </authorList>
    </citation>
    <scope>NUCLEOTIDE SEQUENCE</scope>
    <source>
        <strain evidence="1">Expedition CK06-06</strain>
    </source>
</reference>
<proteinExistence type="predicted"/>
<name>X1IEL7_9ZZZZ</name>